<dbReference type="SUPFAM" id="SSF51735">
    <property type="entry name" value="NAD(P)-binding Rossmann-fold domains"/>
    <property type="match status" value="1"/>
</dbReference>
<sequence length="455" mass="49749">MSMKAIVVKDKLLSGPDEMQVFTVPIPVPKKGEILVKIEAIGIQGKYQHKPPLPFIPGRELSGMVACVHNSSKKFKVGERVFGSIPWGTYTEYVCVKEEQIHRAPDNLTYEQAAGFYVAYSTSYNKFNMSMKAIVVKDKLLSGPDEMQVFTVPIPVPKKGEILVKIEAIGIQGKYQHKPPLPFIPGRELSGMVACVHNSSKKFKVGERVFGSIPWGTYTEYVCVKEEQIHRAPDNLTYEQAAGFYVAYSTSYVGLVVRGNLKPGETVLVLAAAGGVGIAAVQIAKALGATVIAAVGSEDKFDICKREGADHAINYRNKSWTQEVLKLTNGKGADIIYDPVGMVEESLKCIAWNGRALVIGFAGGTIEKVATNRVLLKNVSVVGLRMGSYAINKSELLPQVSERLFDMIAKGVIKPVVYDPVYYGLENANKALNAIFNRKSYGKVIIKPSLSSPKL</sequence>
<dbReference type="CDD" id="cd08241">
    <property type="entry name" value="QOR1"/>
    <property type="match status" value="1"/>
</dbReference>
<dbReference type="GO" id="GO:0008270">
    <property type="term" value="F:zinc ion binding"/>
    <property type="evidence" value="ECO:0007669"/>
    <property type="project" value="InterPro"/>
</dbReference>
<dbReference type="InterPro" id="IPR011032">
    <property type="entry name" value="GroES-like_sf"/>
</dbReference>
<evidence type="ECO:0000259" key="1">
    <source>
        <dbReference type="SMART" id="SM00829"/>
    </source>
</evidence>
<accession>A0A2U1JA45</accession>
<comment type="caution">
    <text evidence="2">The sequence shown here is derived from an EMBL/GenBank/DDBJ whole genome shotgun (WGS) entry which is preliminary data.</text>
</comment>
<dbReference type="GO" id="GO:0016491">
    <property type="term" value="F:oxidoreductase activity"/>
    <property type="evidence" value="ECO:0007669"/>
    <property type="project" value="InterPro"/>
</dbReference>
<dbReference type="InterPro" id="IPR013154">
    <property type="entry name" value="ADH-like_N"/>
</dbReference>
<dbReference type="SUPFAM" id="SSF50129">
    <property type="entry name" value="GroES-like"/>
    <property type="match status" value="2"/>
</dbReference>
<protein>
    <recommendedName>
        <fullName evidence="1">Enoyl reductase (ER) domain-containing protein</fullName>
    </recommendedName>
</protein>
<dbReference type="PANTHER" id="PTHR43677:SF4">
    <property type="entry name" value="QUINONE OXIDOREDUCTASE-LIKE PROTEIN 2"/>
    <property type="match status" value="1"/>
</dbReference>
<evidence type="ECO:0000313" key="2">
    <source>
        <dbReference type="EMBL" id="PWA01833.1"/>
    </source>
</evidence>
<reference evidence="2 3" key="1">
    <citation type="journal article" date="2018" name="MBio">
        <title>Comparative Genomics Reveals the Core Gene Toolbox for the Fungus-Insect Symbiosis.</title>
        <authorList>
            <person name="Wang Y."/>
            <person name="Stata M."/>
            <person name="Wang W."/>
            <person name="Stajich J.E."/>
            <person name="White M.M."/>
            <person name="Moncalvo J.M."/>
        </authorList>
    </citation>
    <scope>NUCLEOTIDE SEQUENCE [LARGE SCALE GENOMIC DNA]</scope>
    <source>
        <strain evidence="2 3">AUS-126-30</strain>
    </source>
</reference>
<dbReference type="Proteomes" id="UP000245591">
    <property type="component" value="Unassembled WGS sequence"/>
</dbReference>
<dbReference type="InterPro" id="IPR013149">
    <property type="entry name" value="ADH-like_C"/>
</dbReference>
<dbReference type="SMART" id="SM00829">
    <property type="entry name" value="PKS_ER"/>
    <property type="match status" value="1"/>
</dbReference>
<dbReference type="InterPro" id="IPR051397">
    <property type="entry name" value="Zn-ADH-like_protein"/>
</dbReference>
<dbReference type="InterPro" id="IPR002364">
    <property type="entry name" value="Quin_OxRdtase/zeta-crystal_CS"/>
</dbReference>
<dbReference type="EMBL" id="MBFU01000128">
    <property type="protein sequence ID" value="PWA01833.1"/>
    <property type="molecule type" value="Genomic_DNA"/>
</dbReference>
<dbReference type="PROSITE" id="PS01162">
    <property type="entry name" value="QOR_ZETA_CRYSTAL"/>
    <property type="match status" value="1"/>
</dbReference>
<feature type="domain" description="Enoyl reductase (ER)" evidence="1">
    <location>
        <begin position="142"/>
        <end position="446"/>
    </location>
</feature>
<dbReference type="PANTHER" id="PTHR43677">
    <property type="entry name" value="SHORT-CHAIN DEHYDROGENASE/REDUCTASE"/>
    <property type="match status" value="1"/>
</dbReference>
<gene>
    <name evidence="2" type="ORF">BB558_002044</name>
</gene>
<dbReference type="InterPro" id="IPR020843">
    <property type="entry name" value="ER"/>
</dbReference>
<proteinExistence type="predicted"/>
<organism evidence="2 3">
    <name type="scientific">Smittium angustum</name>
    <dbReference type="NCBI Taxonomy" id="133377"/>
    <lineage>
        <taxon>Eukaryota</taxon>
        <taxon>Fungi</taxon>
        <taxon>Fungi incertae sedis</taxon>
        <taxon>Zoopagomycota</taxon>
        <taxon>Kickxellomycotina</taxon>
        <taxon>Harpellomycetes</taxon>
        <taxon>Harpellales</taxon>
        <taxon>Legeriomycetaceae</taxon>
        <taxon>Smittium</taxon>
    </lineage>
</organism>
<dbReference type="InterPro" id="IPR036291">
    <property type="entry name" value="NAD(P)-bd_dom_sf"/>
</dbReference>
<keyword evidence="3" id="KW-1185">Reference proteome</keyword>
<dbReference type="Gene3D" id="3.40.50.720">
    <property type="entry name" value="NAD(P)-binding Rossmann-like Domain"/>
    <property type="match status" value="1"/>
</dbReference>
<name>A0A2U1JA45_SMIAN</name>
<evidence type="ECO:0000313" key="3">
    <source>
        <dbReference type="Proteomes" id="UP000245591"/>
    </source>
</evidence>
<dbReference type="Gene3D" id="3.90.180.10">
    <property type="entry name" value="Medium-chain alcohol dehydrogenases, catalytic domain"/>
    <property type="match status" value="2"/>
</dbReference>
<dbReference type="Pfam" id="PF00107">
    <property type="entry name" value="ADH_zinc_N"/>
    <property type="match status" value="1"/>
</dbReference>
<dbReference type="Pfam" id="PF08240">
    <property type="entry name" value="ADH_N"/>
    <property type="match status" value="2"/>
</dbReference>
<dbReference type="AlphaFoldDB" id="A0A2U1JA45"/>